<evidence type="ECO:0000313" key="9">
    <source>
        <dbReference type="Proteomes" id="UP000696573"/>
    </source>
</evidence>
<dbReference type="OrthoDB" id="2431938at2759"/>
<reference evidence="8" key="1">
    <citation type="submission" date="2021-10" db="EMBL/GenBank/DDBJ databases">
        <authorList>
            <person name="Piombo E."/>
        </authorList>
    </citation>
    <scope>NUCLEOTIDE SEQUENCE</scope>
</reference>
<dbReference type="EMBL" id="CABFNQ020000750">
    <property type="protein sequence ID" value="CAH0034384.1"/>
    <property type="molecule type" value="Genomic_DNA"/>
</dbReference>
<dbReference type="PROSITE" id="PS51257">
    <property type="entry name" value="PROKAR_LIPOPROTEIN"/>
    <property type="match status" value="1"/>
</dbReference>
<dbReference type="InterPro" id="IPR002938">
    <property type="entry name" value="FAD-bd"/>
</dbReference>
<dbReference type="InterPro" id="IPR050562">
    <property type="entry name" value="FAD_mOase_fung"/>
</dbReference>
<gene>
    <name evidence="8" type="ORF">CRHIZ90672A_00009252</name>
</gene>
<comment type="cofactor">
    <cofactor evidence="1">
        <name>FAD</name>
        <dbReference type="ChEBI" id="CHEBI:57692"/>
    </cofactor>
</comment>
<dbReference type="InterPro" id="IPR036188">
    <property type="entry name" value="FAD/NAD-bd_sf"/>
</dbReference>
<keyword evidence="9" id="KW-1185">Reference proteome</keyword>
<evidence type="ECO:0000256" key="3">
    <source>
        <dbReference type="ARBA" id="ARBA00022630"/>
    </source>
</evidence>
<evidence type="ECO:0000256" key="5">
    <source>
        <dbReference type="ARBA" id="ARBA00023002"/>
    </source>
</evidence>
<dbReference type="AlphaFoldDB" id="A0A9N9YUA7"/>
<dbReference type="GO" id="GO:0071949">
    <property type="term" value="F:FAD binding"/>
    <property type="evidence" value="ECO:0007669"/>
    <property type="project" value="InterPro"/>
</dbReference>
<organism evidence="8 9">
    <name type="scientific">Clonostachys rhizophaga</name>
    <dbReference type="NCBI Taxonomy" id="160324"/>
    <lineage>
        <taxon>Eukaryota</taxon>
        <taxon>Fungi</taxon>
        <taxon>Dikarya</taxon>
        <taxon>Ascomycota</taxon>
        <taxon>Pezizomycotina</taxon>
        <taxon>Sordariomycetes</taxon>
        <taxon>Hypocreomycetidae</taxon>
        <taxon>Hypocreales</taxon>
        <taxon>Bionectriaceae</taxon>
        <taxon>Clonostachys</taxon>
    </lineage>
</organism>
<comment type="similarity">
    <text evidence="2">Belongs to the paxM FAD-dependent monooxygenase family.</text>
</comment>
<name>A0A9N9YUA7_9HYPO</name>
<proteinExistence type="inferred from homology"/>
<evidence type="ECO:0000313" key="8">
    <source>
        <dbReference type="EMBL" id="CAH0034384.1"/>
    </source>
</evidence>
<sequence>MGPTNFRVIVVGGGPVGLSCAHALSQAGIDFIILEQRSSFVIDAGSNLILVPMSMRVLGQLGLLEELKKVSSPLNIINRMDHSGRRLGSMKWFLYDNEYFGAYPRVISRHDLTKVLYQSLPTENMPNLLPNKRVSDISTTTDGVSITCTDGTSYEGSVVIGADGAHSFVRERMRQLAIDNESPFLNEEKPFLTTYRCLWTRFPARKGLPPGTTWETHGEKLATQLFAGDDTIVMCIYERLDETTYDRCRYSKADEEVLVGRWGHLPLTPGQALTIRDAYESRIQSGLVNLEEGVVKHWSWDGRIVLAGDAAHKFTPSTGAGFNNGIIDVVSLVNELCKEVQAARTETLDPAAEPERPQIVAAFKAYEASRKEPVIEGCKLAGNATAMATWQNWILKFIDRYIFSMHVVQKFLSSQQASRTAQAPVFGFLDSEEELVGTVPWSVPLKAKSGRIE</sequence>
<comment type="caution">
    <text evidence="8">The sequence shown here is derived from an EMBL/GenBank/DDBJ whole genome shotgun (WGS) entry which is preliminary data.</text>
</comment>
<dbReference type="SUPFAM" id="SSF51905">
    <property type="entry name" value="FAD/NAD(P)-binding domain"/>
    <property type="match status" value="1"/>
</dbReference>
<dbReference type="PANTHER" id="PTHR47356">
    <property type="entry name" value="FAD-DEPENDENT MONOOXYGENASE ASQG-RELATED"/>
    <property type="match status" value="1"/>
</dbReference>
<dbReference type="Proteomes" id="UP000696573">
    <property type="component" value="Unassembled WGS sequence"/>
</dbReference>
<evidence type="ECO:0000259" key="7">
    <source>
        <dbReference type="Pfam" id="PF01494"/>
    </source>
</evidence>
<dbReference type="Pfam" id="PF01494">
    <property type="entry name" value="FAD_binding_3"/>
    <property type="match status" value="2"/>
</dbReference>
<feature type="domain" description="FAD-binding" evidence="7">
    <location>
        <begin position="290"/>
        <end position="361"/>
    </location>
</feature>
<keyword evidence="6" id="KW-0503">Monooxygenase</keyword>
<dbReference type="PRINTS" id="PR00420">
    <property type="entry name" value="RNGMNOXGNASE"/>
</dbReference>
<evidence type="ECO:0000256" key="1">
    <source>
        <dbReference type="ARBA" id="ARBA00001974"/>
    </source>
</evidence>
<keyword evidence="3" id="KW-0285">Flavoprotein</keyword>
<evidence type="ECO:0000256" key="2">
    <source>
        <dbReference type="ARBA" id="ARBA00007992"/>
    </source>
</evidence>
<feature type="domain" description="FAD-binding" evidence="7">
    <location>
        <begin position="7"/>
        <end position="173"/>
    </location>
</feature>
<dbReference type="Gene3D" id="3.50.50.60">
    <property type="entry name" value="FAD/NAD(P)-binding domain"/>
    <property type="match status" value="1"/>
</dbReference>
<evidence type="ECO:0000256" key="6">
    <source>
        <dbReference type="ARBA" id="ARBA00023033"/>
    </source>
</evidence>
<keyword evidence="4" id="KW-0274">FAD</keyword>
<dbReference type="GO" id="GO:0004497">
    <property type="term" value="F:monooxygenase activity"/>
    <property type="evidence" value="ECO:0007669"/>
    <property type="project" value="UniProtKB-KW"/>
</dbReference>
<protein>
    <recommendedName>
        <fullName evidence="7">FAD-binding domain-containing protein</fullName>
    </recommendedName>
</protein>
<accession>A0A9N9YUA7</accession>
<dbReference type="PANTHER" id="PTHR47356:SF2">
    <property type="entry name" value="FAD-BINDING DOMAIN-CONTAINING PROTEIN-RELATED"/>
    <property type="match status" value="1"/>
</dbReference>
<evidence type="ECO:0000256" key="4">
    <source>
        <dbReference type="ARBA" id="ARBA00022827"/>
    </source>
</evidence>
<keyword evidence="5" id="KW-0560">Oxidoreductase</keyword>